<comment type="pathway">
    <text evidence="17">Glycan biosynthesis.</text>
</comment>
<evidence type="ECO:0000256" key="4">
    <source>
        <dbReference type="ARBA" id="ARBA00010416"/>
    </source>
</evidence>
<evidence type="ECO:0000256" key="6">
    <source>
        <dbReference type="ARBA" id="ARBA00021749"/>
    </source>
</evidence>
<dbReference type="GO" id="GO:0051301">
    <property type="term" value="P:cell division"/>
    <property type="evidence" value="ECO:0007669"/>
    <property type="project" value="UniProtKB-KW"/>
</dbReference>
<dbReference type="Proteomes" id="UP000232060">
    <property type="component" value="Unassembled WGS sequence"/>
</dbReference>
<keyword evidence="15 19" id="KW-0961">Cell wall biogenesis/degradation</keyword>
<sequence length="484" mass="52239">MTKVELAKLRTVIPEMRRVRRIHFIGIGGAGMGGIAEVLANEGYQISGSDLSRNAVTERLASLGAHIFVGHSAEHVNEASVVVVSTAIKQDNPELVAARELRIPVVRRAEMLAELMRFRHGVAIAGTHGKTTTTSLVASIYAEAGRDPTFVIGGLLNSAGTNARLGSSRYLIAEADESDASFLHLQPMVSIVTNIEADHMDTYGGDFSKLKATFIDFLHNLPFYGLAVVCVDDPVIRGLLPEIARPTLTYGLSDDADVQVLDFAQTSNRSRFRVRRKDAGELQVTLNLPGVHNALNAAAAIAVATEDGIDDEAIIQALAKFEGVGRRFQQYGEFETGRGKAMLVDDYGHHPSEVKVTINAARAGWPEKRLVMVFQPHRYSRTRDLYEDFADVLSKVDVLVMLEVYAAGEEPIPGADGRALCRSIRSRGTLEPIFVATPDDVPAVLADLIGEGDLVLTQGAGNVGALARRLGEMKLSLDSMKSGA</sequence>
<organism evidence="23 24">
    <name type="scientific">Aeromonas lusitana</name>
    <dbReference type="NCBI Taxonomy" id="931529"/>
    <lineage>
        <taxon>Bacteria</taxon>
        <taxon>Pseudomonadati</taxon>
        <taxon>Pseudomonadota</taxon>
        <taxon>Gammaproteobacteria</taxon>
        <taxon>Aeromonadales</taxon>
        <taxon>Aeromonadaceae</taxon>
        <taxon>Aeromonas</taxon>
    </lineage>
</organism>
<keyword evidence="7 19" id="KW-0963">Cytoplasm</keyword>
<feature type="domain" description="Mur ligase C-terminal" evidence="21">
    <location>
        <begin position="326"/>
        <end position="461"/>
    </location>
</feature>
<keyword evidence="10 19" id="KW-0547">Nucleotide-binding</keyword>
<keyword evidence="12 19" id="KW-0133">Cell shape</keyword>
<dbReference type="InterPro" id="IPR050061">
    <property type="entry name" value="MurCDEF_pg_biosynth"/>
</dbReference>
<dbReference type="Pfam" id="PF08245">
    <property type="entry name" value="Mur_ligase_M"/>
    <property type="match status" value="1"/>
</dbReference>
<dbReference type="Gene3D" id="3.90.190.20">
    <property type="entry name" value="Mur ligase, C-terminal domain"/>
    <property type="match status" value="1"/>
</dbReference>
<dbReference type="InterPro" id="IPR005758">
    <property type="entry name" value="UDP-N-AcMur_Ala_ligase_MurC"/>
</dbReference>
<evidence type="ECO:0000256" key="15">
    <source>
        <dbReference type="ARBA" id="ARBA00023316"/>
    </source>
</evidence>
<dbReference type="OrthoDB" id="9804126at2"/>
<dbReference type="SUPFAM" id="SSF51984">
    <property type="entry name" value="MurCD N-terminal domain"/>
    <property type="match status" value="1"/>
</dbReference>
<keyword evidence="13 19" id="KW-0573">Peptidoglycan synthesis</keyword>
<evidence type="ECO:0000256" key="5">
    <source>
        <dbReference type="ARBA" id="ARBA00012211"/>
    </source>
</evidence>
<proteinExistence type="inferred from homology"/>
<comment type="caution">
    <text evidence="23">The sequence shown here is derived from an EMBL/GenBank/DDBJ whole genome shotgun (WGS) entry which is preliminary data.</text>
</comment>
<reference evidence="23 24" key="1">
    <citation type="submission" date="2017-11" db="EMBL/GenBank/DDBJ databases">
        <title>Draft genome sequence of environmental isolate Aeromonas lusitania sp. nov. MDC 2473.</title>
        <authorList>
            <person name="Colston S.M."/>
            <person name="Navarro A."/>
            <person name="Martinez-Murcia A.J."/>
            <person name="Graf J."/>
        </authorList>
    </citation>
    <scope>NUCLEOTIDE SEQUENCE [LARGE SCALE GENOMIC DNA]</scope>
    <source>
        <strain evidence="23 24">MDC 2473</strain>
    </source>
</reference>
<dbReference type="RefSeq" id="WP_100860602.1">
    <property type="nucleotide sequence ID" value="NZ_PGCP01000022.1"/>
</dbReference>
<accession>A0A2M8H7D9</accession>
<dbReference type="PANTHER" id="PTHR43445:SF3">
    <property type="entry name" value="UDP-N-ACETYLMURAMATE--L-ALANINE LIGASE"/>
    <property type="match status" value="1"/>
</dbReference>
<dbReference type="InterPro" id="IPR036615">
    <property type="entry name" value="Mur_ligase_C_dom_sf"/>
</dbReference>
<evidence type="ECO:0000256" key="1">
    <source>
        <dbReference type="ARBA" id="ARBA00003921"/>
    </source>
</evidence>
<dbReference type="Gene3D" id="3.40.1190.10">
    <property type="entry name" value="Mur-like, catalytic domain"/>
    <property type="match status" value="1"/>
</dbReference>
<dbReference type="HAMAP" id="MF_00046">
    <property type="entry name" value="MurC"/>
    <property type="match status" value="1"/>
</dbReference>
<evidence type="ECO:0000313" key="23">
    <source>
        <dbReference type="EMBL" id="PJC92465.1"/>
    </source>
</evidence>
<evidence type="ECO:0000259" key="20">
    <source>
        <dbReference type="Pfam" id="PF01225"/>
    </source>
</evidence>
<dbReference type="UniPathway" id="UPA00219"/>
<evidence type="ECO:0000256" key="2">
    <source>
        <dbReference type="ARBA" id="ARBA00004496"/>
    </source>
</evidence>
<dbReference type="InterPro" id="IPR004101">
    <property type="entry name" value="Mur_ligase_C"/>
</dbReference>
<evidence type="ECO:0000259" key="21">
    <source>
        <dbReference type="Pfam" id="PF02875"/>
    </source>
</evidence>
<keyword evidence="11 19" id="KW-0067">ATP-binding</keyword>
<evidence type="ECO:0000256" key="19">
    <source>
        <dbReference type="HAMAP-Rule" id="MF_00046"/>
    </source>
</evidence>
<evidence type="ECO:0000256" key="11">
    <source>
        <dbReference type="ARBA" id="ARBA00022840"/>
    </source>
</evidence>
<evidence type="ECO:0000256" key="17">
    <source>
        <dbReference type="ARBA" id="ARBA00060592"/>
    </source>
</evidence>
<evidence type="ECO:0000256" key="7">
    <source>
        <dbReference type="ARBA" id="ARBA00022490"/>
    </source>
</evidence>
<dbReference type="GO" id="GO:0005524">
    <property type="term" value="F:ATP binding"/>
    <property type="evidence" value="ECO:0007669"/>
    <property type="project" value="UniProtKB-UniRule"/>
</dbReference>
<dbReference type="GO" id="GO:0008763">
    <property type="term" value="F:UDP-N-acetylmuramate-L-alanine ligase activity"/>
    <property type="evidence" value="ECO:0007669"/>
    <property type="project" value="UniProtKB-UniRule"/>
</dbReference>
<dbReference type="FunFam" id="3.40.50.720:FF:000046">
    <property type="entry name" value="UDP-N-acetylmuramate--L-alanine ligase"/>
    <property type="match status" value="1"/>
</dbReference>
<evidence type="ECO:0000256" key="18">
    <source>
        <dbReference type="ARBA" id="ARBA00079022"/>
    </source>
</evidence>
<evidence type="ECO:0000256" key="8">
    <source>
        <dbReference type="ARBA" id="ARBA00022598"/>
    </source>
</evidence>
<evidence type="ECO:0000256" key="9">
    <source>
        <dbReference type="ARBA" id="ARBA00022618"/>
    </source>
</evidence>
<dbReference type="NCBIfam" id="TIGR01082">
    <property type="entry name" value="murC"/>
    <property type="match status" value="1"/>
</dbReference>
<protein>
    <recommendedName>
        <fullName evidence="6 19">UDP-N-acetylmuramate--L-alanine ligase</fullName>
        <ecNumber evidence="5 19">6.3.2.8</ecNumber>
    </recommendedName>
    <alternativeName>
        <fullName evidence="18 19">UDP-N-acetylmuramoyl-L-alanine synthetase</fullName>
    </alternativeName>
</protein>
<dbReference type="Pfam" id="PF02875">
    <property type="entry name" value="Mur_ligase_C"/>
    <property type="match status" value="1"/>
</dbReference>
<evidence type="ECO:0000256" key="12">
    <source>
        <dbReference type="ARBA" id="ARBA00022960"/>
    </source>
</evidence>
<comment type="subcellular location">
    <subcellularLocation>
        <location evidence="2 19">Cytoplasm</location>
    </subcellularLocation>
</comment>
<dbReference type="InterPro" id="IPR036565">
    <property type="entry name" value="Mur-like_cat_sf"/>
</dbReference>
<keyword evidence="8 19" id="KW-0436">Ligase</keyword>
<dbReference type="GO" id="GO:0009252">
    <property type="term" value="P:peptidoglycan biosynthetic process"/>
    <property type="evidence" value="ECO:0007669"/>
    <property type="project" value="UniProtKB-UniRule"/>
</dbReference>
<keyword evidence="9 19" id="KW-0132">Cell division</keyword>
<dbReference type="InterPro" id="IPR000713">
    <property type="entry name" value="Mur_ligase_N"/>
</dbReference>
<dbReference type="EMBL" id="PGCP01000022">
    <property type="protein sequence ID" value="PJC92465.1"/>
    <property type="molecule type" value="Genomic_DNA"/>
</dbReference>
<feature type="domain" description="Mur ligase N-terminal catalytic" evidence="20">
    <location>
        <begin position="21"/>
        <end position="119"/>
    </location>
</feature>
<dbReference type="FunFam" id="3.40.1190.10:FF:000001">
    <property type="entry name" value="UDP-N-acetylmuramate--L-alanine ligase"/>
    <property type="match status" value="1"/>
</dbReference>
<evidence type="ECO:0000256" key="3">
    <source>
        <dbReference type="ARBA" id="ARBA00004752"/>
    </source>
</evidence>
<dbReference type="GO" id="GO:0071555">
    <property type="term" value="P:cell wall organization"/>
    <property type="evidence" value="ECO:0007669"/>
    <property type="project" value="UniProtKB-KW"/>
</dbReference>
<dbReference type="AlphaFoldDB" id="A0A2M8H7D9"/>
<evidence type="ECO:0000256" key="16">
    <source>
        <dbReference type="ARBA" id="ARBA00047833"/>
    </source>
</evidence>
<comment type="pathway">
    <text evidence="3 19">Cell wall biogenesis; peptidoglycan biosynthesis.</text>
</comment>
<name>A0A2M8H7D9_9GAMM</name>
<comment type="function">
    <text evidence="1 19">Cell wall formation.</text>
</comment>
<dbReference type="EC" id="6.3.2.8" evidence="5 19"/>
<comment type="catalytic activity">
    <reaction evidence="16 19">
        <text>UDP-N-acetyl-alpha-D-muramate + L-alanine + ATP = UDP-N-acetyl-alpha-D-muramoyl-L-alanine + ADP + phosphate + H(+)</text>
        <dbReference type="Rhea" id="RHEA:23372"/>
        <dbReference type="ChEBI" id="CHEBI:15378"/>
        <dbReference type="ChEBI" id="CHEBI:30616"/>
        <dbReference type="ChEBI" id="CHEBI:43474"/>
        <dbReference type="ChEBI" id="CHEBI:57972"/>
        <dbReference type="ChEBI" id="CHEBI:70757"/>
        <dbReference type="ChEBI" id="CHEBI:83898"/>
        <dbReference type="ChEBI" id="CHEBI:456216"/>
        <dbReference type="EC" id="6.3.2.8"/>
    </reaction>
</comment>
<keyword evidence="14 19" id="KW-0131">Cell cycle</keyword>
<feature type="domain" description="Mur ligase central" evidence="22">
    <location>
        <begin position="124"/>
        <end position="304"/>
    </location>
</feature>
<comment type="similarity">
    <text evidence="4 19">Belongs to the MurCDEF family.</text>
</comment>
<evidence type="ECO:0000259" key="22">
    <source>
        <dbReference type="Pfam" id="PF08245"/>
    </source>
</evidence>
<feature type="binding site" evidence="19">
    <location>
        <begin position="126"/>
        <end position="132"/>
    </location>
    <ligand>
        <name>ATP</name>
        <dbReference type="ChEBI" id="CHEBI:30616"/>
    </ligand>
</feature>
<gene>
    <name evidence="19" type="primary">murC</name>
    <name evidence="23" type="ORF">CUC44_14440</name>
</gene>
<dbReference type="PANTHER" id="PTHR43445">
    <property type="entry name" value="UDP-N-ACETYLMURAMATE--L-ALANINE LIGASE-RELATED"/>
    <property type="match status" value="1"/>
</dbReference>
<evidence type="ECO:0000256" key="10">
    <source>
        <dbReference type="ARBA" id="ARBA00022741"/>
    </source>
</evidence>
<evidence type="ECO:0000313" key="24">
    <source>
        <dbReference type="Proteomes" id="UP000232060"/>
    </source>
</evidence>
<dbReference type="Pfam" id="PF01225">
    <property type="entry name" value="Mur_ligase"/>
    <property type="match status" value="1"/>
</dbReference>
<evidence type="ECO:0000256" key="14">
    <source>
        <dbReference type="ARBA" id="ARBA00023306"/>
    </source>
</evidence>
<keyword evidence="24" id="KW-1185">Reference proteome</keyword>
<dbReference type="InterPro" id="IPR013221">
    <property type="entry name" value="Mur_ligase_cen"/>
</dbReference>
<dbReference type="GO" id="GO:0008360">
    <property type="term" value="P:regulation of cell shape"/>
    <property type="evidence" value="ECO:0007669"/>
    <property type="project" value="UniProtKB-KW"/>
</dbReference>
<dbReference type="SUPFAM" id="SSF53623">
    <property type="entry name" value="MurD-like peptide ligases, catalytic domain"/>
    <property type="match status" value="1"/>
</dbReference>
<dbReference type="Gene3D" id="3.40.50.720">
    <property type="entry name" value="NAD(P)-binding Rossmann-like Domain"/>
    <property type="match status" value="1"/>
</dbReference>
<evidence type="ECO:0000256" key="13">
    <source>
        <dbReference type="ARBA" id="ARBA00022984"/>
    </source>
</evidence>
<dbReference type="GO" id="GO:0005737">
    <property type="term" value="C:cytoplasm"/>
    <property type="evidence" value="ECO:0007669"/>
    <property type="project" value="UniProtKB-SubCell"/>
</dbReference>
<dbReference type="SUPFAM" id="SSF53244">
    <property type="entry name" value="MurD-like peptide ligases, peptide-binding domain"/>
    <property type="match status" value="1"/>
</dbReference>